<dbReference type="EMBL" id="JXSQ01000006">
    <property type="protein sequence ID" value="KIP52921.1"/>
    <property type="molecule type" value="Genomic_DNA"/>
</dbReference>
<keyword evidence="1" id="KW-1133">Transmembrane helix</keyword>
<evidence type="ECO:0000313" key="3">
    <source>
        <dbReference type="Proteomes" id="UP000032120"/>
    </source>
</evidence>
<organism evidence="2 3">
    <name type="scientific">Leucobacter komagatae</name>
    <dbReference type="NCBI Taxonomy" id="55969"/>
    <lineage>
        <taxon>Bacteria</taxon>
        <taxon>Bacillati</taxon>
        <taxon>Actinomycetota</taxon>
        <taxon>Actinomycetes</taxon>
        <taxon>Micrococcales</taxon>
        <taxon>Microbacteriaceae</taxon>
        <taxon>Leucobacter</taxon>
    </lineage>
</organism>
<name>A0A0D0HZB9_9MICO</name>
<dbReference type="Proteomes" id="UP000032120">
    <property type="component" value="Unassembled WGS sequence"/>
</dbReference>
<evidence type="ECO:0000256" key="1">
    <source>
        <dbReference type="SAM" id="Phobius"/>
    </source>
</evidence>
<evidence type="ECO:0000313" key="2">
    <source>
        <dbReference type="EMBL" id="KIP52921.1"/>
    </source>
</evidence>
<sequence length="95" mass="10114">MRIFLIVAGTIEVATLAAMLVNLATVDSRSFASAIGPVHGFVWLAIVASCLLTPWLTPWQRGLAAIPVVGGLLAAGILRTHSHQHQRPEGPPRVE</sequence>
<gene>
    <name evidence="2" type="ORF">SD72_06410</name>
</gene>
<feature type="transmembrane region" description="Helical" evidence="1">
    <location>
        <begin position="62"/>
        <end position="78"/>
    </location>
</feature>
<keyword evidence="3" id="KW-1185">Reference proteome</keyword>
<reference evidence="2 3" key="1">
    <citation type="submission" date="2015-01" db="EMBL/GenBank/DDBJ databases">
        <title>Draft genome sequence of Leucobacter komagatae strain VKM ST2845.</title>
        <authorList>
            <person name="Karlyshev A.V."/>
            <person name="Kudryashova E.B."/>
        </authorList>
    </citation>
    <scope>NUCLEOTIDE SEQUENCE [LARGE SCALE GENOMIC DNA]</scope>
    <source>
        <strain evidence="2 3">VKM ST2845</strain>
    </source>
</reference>
<protein>
    <recommendedName>
        <fullName evidence="4">DUF3817 domain-containing protein</fullName>
    </recommendedName>
</protein>
<feature type="transmembrane region" description="Helical" evidence="1">
    <location>
        <begin position="38"/>
        <end position="56"/>
    </location>
</feature>
<comment type="caution">
    <text evidence="2">The sequence shown here is derived from an EMBL/GenBank/DDBJ whole genome shotgun (WGS) entry which is preliminary data.</text>
</comment>
<dbReference type="AlphaFoldDB" id="A0A0D0HZB9"/>
<proteinExistence type="predicted"/>
<keyword evidence="1" id="KW-0472">Membrane</keyword>
<keyword evidence="1" id="KW-0812">Transmembrane</keyword>
<accession>A0A0D0HZB9</accession>
<feature type="transmembrane region" description="Helical" evidence="1">
    <location>
        <begin position="6"/>
        <end position="26"/>
    </location>
</feature>
<evidence type="ECO:0008006" key="4">
    <source>
        <dbReference type="Google" id="ProtNLM"/>
    </source>
</evidence>